<dbReference type="FunFam" id="1.10.10.790:FF:000002">
    <property type="entry name" value="Splicing factor 3A subunit 1"/>
    <property type="match status" value="1"/>
</dbReference>
<dbReference type="InterPro" id="IPR022030">
    <property type="entry name" value="SF3A1_dom"/>
</dbReference>
<dbReference type="STRING" id="215250.A0A316YS09"/>
<keyword evidence="3" id="KW-0747">Spliceosome</keyword>
<evidence type="ECO:0000256" key="1">
    <source>
        <dbReference type="ARBA" id="ARBA00004123"/>
    </source>
</evidence>
<dbReference type="OrthoDB" id="447637at2759"/>
<dbReference type="RefSeq" id="XP_025378802.1">
    <property type="nucleotide sequence ID" value="XM_025521067.1"/>
</dbReference>
<dbReference type="PROSITE" id="PS50128">
    <property type="entry name" value="SURP"/>
    <property type="match status" value="2"/>
</dbReference>
<feature type="compositionally biased region" description="Low complexity" evidence="7">
    <location>
        <begin position="29"/>
        <end position="45"/>
    </location>
</feature>
<keyword evidence="4" id="KW-0677">Repeat</keyword>
<feature type="domain" description="SURP motif" evidence="8">
    <location>
        <begin position="181"/>
        <end position="223"/>
    </location>
</feature>
<dbReference type="Gene3D" id="3.10.20.90">
    <property type="entry name" value="Phosphatidylinositol 3-kinase Catalytic Subunit, Chain A, domain 1"/>
    <property type="match status" value="1"/>
</dbReference>
<dbReference type="PANTHER" id="PTHR15316:SF1">
    <property type="entry name" value="SPLICING FACTOR 3A SUBUNIT 1"/>
    <property type="match status" value="1"/>
</dbReference>
<evidence type="ECO:0000259" key="8">
    <source>
        <dbReference type="PROSITE" id="PS50128"/>
    </source>
</evidence>
<dbReference type="InterPro" id="IPR045146">
    <property type="entry name" value="SF3A1"/>
</dbReference>
<reference evidence="9 10" key="1">
    <citation type="journal article" date="2018" name="Mol. Biol. Evol.">
        <title>Broad Genomic Sampling Reveals a Smut Pathogenic Ancestry of the Fungal Clade Ustilaginomycotina.</title>
        <authorList>
            <person name="Kijpornyongpan T."/>
            <person name="Mondo S.J."/>
            <person name="Barry K."/>
            <person name="Sandor L."/>
            <person name="Lee J."/>
            <person name="Lipzen A."/>
            <person name="Pangilinan J."/>
            <person name="LaButti K."/>
            <person name="Hainaut M."/>
            <person name="Henrissat B."/>
            <person name="Grigoriev I.V."/>
            <person name="Spatafora J.W."/>
            <person name="Aime M.C."/>
        </authorList>
    </citation>
    <scope>NUCLEOTIDE SEQUENCE [LARGE SCALE GENOMIC DNA]</scope>
    <source>
        <strain evidence="9 10">MCA 4198</strain>
    </source>
</reference>
<dbReference type="PANTHER" id="PTHR15316">
    <property type="entry name" value="SPLICEOSOME ASSOCIATED PROTEIN 114/SWAP SPLICING FACTOR-RELATED"/>
    <property type="match status" value="1"/>
</dbReference>
<feature type="compositionally biased region" description="Low complexity" evidence="7">
    <location>
        <begin position="621"/>
        <end position="630"/>
    </location>
</feature>
<organism evidence="9 10">
    <name type="scientific">Acaromyces ingoldii</name>
    <dbReference type="NCBI Taxonomy" id="215250"/>
    <lineage>
        <taxon>Eukaryota</taxon>
        <taxon>Fungi</taxon>
        <taxon>Dikarya</taxon>
        <taxon>Basidiomycota</taxon>
        <taxon>Ustilaginomycotina</taxon>
        <taxon>Exobasidiomycetes</taxon>
        <taxon>Exobasidiales</taxon>
        <taxon>Cryptobasidiaceae</taxon>
        <taxon>Acaromyces</taxon>
    </lineage>
</organism>
<comment type="subcellular location">
    <subcellularLocation>
        <location evidence="1">Nucleus</location>
    </subcellularLocation>
</comment>
<feature type="region of interest" description="Disordered" evidence="7">
    <location>
        <begin position="1"/>
        <end position="57"/>
    </location>
</feature>
<gene>
    <name evidence="9" type="ORF">FA10DRAFT_265452</name>
</gene>
<dbReference type="FunFam" id="1.10.10.790:FF:000001">
    <property type="entry name" value="Splicing factor 3a, subunit 1"/>
    <property type="match status" value="1"/>
</dbReference>
<accession>A0A316YS09</accession>
<sequence length="835" mass="91768">MAPSLVLPDPKNDPKPKAARVEDVDELTEASAAAAAAEPAAKQPANRFSTGGIIYPPPDIRSMVDKTATFVAKNGSQFEEKIKSDGTTSGSSKFSFLNDNDPYNAYYRAKIEAIRTGEGPLASAVGSQGDVIGAGGSVQAADGENAAEAQRRREERDKPKEPRPFVFSAELPNITAVDLDVIKLTALFTARKGRAFASALQAREKKSYQFEFLRPTHSLFGYYNRLVEQYRMVMEAPEDVLRQIRTDAYGAPDPPLEGTEPAMGFGKGGGRLKILEEARTRGEWQKWVRIRRKKAEDEQEKERAAFDEIDWQDFVVVGNVEFTEADEHYDLPPPMSLREVENMTMAQRRMAAMIMEIEGGTEEEALDTVGLVDLPGPEEARAAQAPANISKPADDDDDEMEMDESDDEAEETQAKPVEAAKKAMANPSIKVRKDYQPKSLAERKAASASQTTICPVCKQSVPLKDMEEHVRIELLNPKFREQRRDLEEKRAQHNALFEGADPSKALRQLAGQRTDIFGSEKEEEAVKRREEEENRKRREKEKIIWDGHAASRQTTRNEFNRPEVLEQTKANIERKFRTTQEEANIGPQLGTPQPPPPAPASMVAVPGGYVAEPAAPNAYLQQQQQQQQQQVPPMASFGGIHPSRLQAGINPYAAPSSPYDAVSAGQKRPAEGEPYDQPPLQRPAIGSPYTNSPSAEGAPQAPAAVPGEVSSPYGASAPAGPRAEGYGLSKLPDGQLHPEAMWLQYHPQPIRVIVKLPDAPAVSEKCDGGQVTFEGLTLDTPMVSIRDRIHAEVLQGTVGASRLKLRVGPKAATLKQTLAHWNLEDNDVIELQVNK</sequence>
<dbReference type="InterPro" id="IPR035967">
    <property type="entry name" value="SWAP/Surp_sf"/>
</dbReference>
<keyword evidence="10" id="KW-1185">Reference proteome</keyword>
<keyword evidence="6" id="KW-0539">Nucleus</keyword>
<dbReference type="EMBL" id="KZ819635">
    <property type="protein sequence ID" value="PWN91604.1"/>
    <property type="molecule type" value="Genomic_DNA"/>
</dbReference>
<evidence type="ECO:0000256" key="5">
    <source>
        <dbReference type="ARBA" id="ARBA00023187"/>
    </source>
</evidence>
<feature type="region of interest" description="Disordered" evidence="7">
    <location>
        <begin position="379"/>
        <end position="426"/>
    </location>
</feature>
<feature type="compositionally biased region" description="Basic and acidic residues" evidence="7">
    <location>
        <begin position="149"/>
        <end position="163"/>
    </location>
</feature>
<feature type="compositionally biased region" description="Basic and acidic residues" evidence="7">
    <location>
        <begin position="10"/>
        <end position="22"/>
    </location>
</feature>
<dbReference type="InterPro" id="IPR000061">
    <property type="entry name" value="Surp"/>
</dbReference>
<dbReference type="Pfam" id="PF12230">
    <property type="entry name" value="PRP21_like_P"/>
    <property type="match status" value="1"/>
</dbReference>
<dbReference type="Proteomes" id="UP000245768">
    <property type="component" value="Unassembled WGS sequence"/>
</dbReference>
<dbReference type="Gene3D" id="1.10.10.790">
    <property type="entry name" value="Surp module"/>
    <property type="match status" value="2"/>
</dbReference>
<dbReference type="GO" id="GO:0045292">
    <property type="term" value="P:mRNA cis splicing, via spliceosome"/>
    <property type="evidence" value="ECO:0007669"/>
    <property type="project" value="InterPro"/>
</dbReference>
<evidence type="ECO:0000313" key="9">
    <source>
        <dbReference type="EMBL" id="PWN91604.1"/>
    </source>
</evidence>
<name>A0A316YS09_9BASI</name>
<proteinExistence type="predicted"/>
<evidence type="ECO:0000256" key="3">
    <source>
        <dbReference type="ARBA" id="ARBA00022728"/>
    </source>
</evidence>
<dbReference type="Pfam" id="PF01805">
    <property type="entry name" value="Surp"/>
    <property type="match status" value="2"/>
</dbReference>
<dbReference type="GO" id="GO:0005686">
    <property type="term" value="C:U2 snRNP"/>
    <property type="evidence" value="ECO:0007669"/>
    <property type="project" value="TreeGrafter"/>
</dbReference>
<evidence type="ECO:0000256" key="4">
    <source>
        <dbReference type="ARBA" id="ARBA00022737"/>
    </source>
</evidence>
<dbReference type="GeneID" id="37042983"/>
<keyword evidence="5" id="KW-0508">mRNA splicing</keyword>
<feature type="compositionally biased region" description="Acidic residues" evidence="7">
    <location>
        <begin position="394"/>
        <end position="411"/>
    </location>
</feature>
<evidence type="ECO:0000256" key="2">
    <source>
        <dbReference type="ARBA" id="ARBA00022664"/>
    </source>
</evidence>
<feature type="compositionally biased region" description="Basic and acidic residues" evidence="7">
    <location>
        <begin position="518"/>
        <end position="545"/>
    </location>
</feature>
<dbReference type="GO" id="GO:0071013">
    <property type="term" value="C:catalytic step 2 spliceosome"/>
    <property type="evidence" value="ECO:0007669"/>
    <property type="project" value="TreeGrafter"/>
</dbReference>
<dbReference type="SUPFAM" id="SSF109905">
    <property type="entry name" value="Surp module (SWAP domain)"/>
    <property type="match status" value="2"/>
</dbReference>
<keyword evidence="2" id="KW-0507">mRNA processing</keyword>
<dbReference type="GO" id="GO:0003723">
    <property type="term" value="F:RNA binding"/>
    <property type="evidence" value="ECO:0007669"/>
    <property type="project" value="InterPro"/>
</dbReference>
<dbReference type="SMART" id="SM00648">
    <property type="entry name" value="SWAP"/>
    <property type="match status" value="2"/>
</dbReference>
<dbReference type="GO" id="GO:0071004">
    <property type="term" value="C:U2-type prespliceosome"/>
    <property type="evidence" value="ECO:0007669"/>
    <property type="project" value="TreeGrafter"/>
</dbReference>
<protein>
    <recommendedName>
        <fullName evidence="8">SURP motif domain-containing protein</fullName>
    </recommendedName>
</protein>
<evidence type="ECO:0000313" key="10">
    <source>
        <dbReference type="Proteomes" id="UP000245768"/>
    </source>
</evidence>
<dbReference type="FunCoup" id="A0A316YS09">
    <property type="interactions" value="689"/>
</dbReference>
<dbReference type="InParanoid" id="A0A316YS09"/>
<evidence type="ECO:0000256" key="7">
    <source>
        <dbReference type="SAM" id="MobiDB-lite"/>
    </source>
</evidence>
<dbReference type="GO" id="GO:0000381">
    <property type="term" value="P:regulation of alternative mRNA splicing, via spliceosome"/>
    <property type="evidence" value="ECO:0007669"/>
    <property type="project" value="TreeGrafter"/>
</dbReference>
<dbReference type="AlphaFoldDB" id="A0A316YS09"/>
<feature type="compositionally biased region" description="Basic and acidic residues" evidence="7">
    <location>
        <begin position="558"/>
        <end position="580"/>
    </location>
</feature>
<feature type="region of interest" description="Disordered" evidence="7">
    <location>
        <begin position="133"/>
        <end position="164"/>
    </location>
</feature>
<feature type="domain" description="SURP motif" evidence="8">
    <location>
        <begin position="63"/>
        <end position="107"/>
    </location>
</feature>
<feature type="region of interest" description="Disordered" evidence="7">
    <location>
        <begin position="513"/>
        <end position="731"/>
    </location>
</feature>
<evidence type="ECO:0000256" key="6">
    <source>
        <dbReference type="ARBA" id="ARBA00023242"/>
    </source>
</evidence>